<feature type="transmembrane region" description="Helical" evidence="5">
    <location>
        <begin position="6"/>
        <end position="25"/>
    </location>
</feature>
<sequence>MAPLSASFTKIGALYGAAGVMLGAFGAHGLQTRTTEAKLIKNWETASHYLLAHGIALVAISTHPRFTRSYAPPLIALGTAMFSGSIYGLVMARLRGVEGAGQVLGPITPLGGTLIIAGWVSLLLAP</sequence>
<gene>
    <name evidence="6" type="ORF">G7K_3247-t1</name>
</gene>
<dbReference type="PANTHER" id="PTHR43461:SF1">
    <property type="entry name" value="TRANSMEMBRANE PROTEIN 256"/>
    <property type="match status" value="1"/>
</dbReference>
<evidence type="ECO:0000256" key="4">
    <source>
        <dbReference type="ARBA" id="ARBA00023136"/>
    </source>
</evidence>
<evidence type="ECO:0000256" key="3">
    <source>
        <dbReference type="ARBA" id="ARBA00022989"/>
    </source>
</evidence>
<dbReference type="Pfam" id="PF04241">
    <property type="entry name" value="DUF423"/>
    <property type="match status" value="1"/>
</dbReference>
<name>A0A0E9NGW9_SAICN</name>
<comment type="subcellular location">
    <subcellularLocation>
        <location evidence="1">Membrane</location>
        <topology evidence="1">Multi-pass membrane protein</topology>
    </subcellularLocation>
</comment>
<dbReference type="Proteomes" id="UP000033140">
    <property type="component" value="Unassembled WGS sequence"/>
</dbReference>
<protein>
    <recommendedName>
        <fullName evidence="8">DUF423 domain-containing protein</fullName>
    </recommendedName>
</protein>
<evidence type="ECO:0000256" key="1">
    <source>
        <dbReference type="ARBA" id="ARBA00004141"/>
    </source>
</evidence>
<evidence type="ECO:0000256" key="2">
    <source>
        <dbReference type="ARBA" id="ARBA00022692"/>
    </source>
</evidence>
<dbReference type="PANTHER" id="PTHR43461">
    <property type="entry name" value="TRANSMEMBRANE PROTEIN 256"/>
    <property type="match status" value="1"/>
</dbReference>
<organism evidence="6 7">
    <name type="scientific">Saitoella complicata (strain BCRC 22490 / CBS 7301 / JCM 7358 / NBRC 10748 / NRRL Y-17804)</name>
    <dbReference type="NCBI Taxonomy" id="698492"/>
    <lineage>
        <taxon>Eukaryota</taxon>
        <taxon>Fungi</taxon>
        <taxon>Dikarya</taxon>
        <taxon>Ascomycota</taxon>
        <taxon>Taphrinomycotina</taxon>
        <taxon>Taphrinomycotina incertae sedis</taxon>
        <taxon>Saitoella</taxon>
    </lineage>
</organism>
<dbReference type="OrthoDB" id="269173at2759"/>
<dbReference type="InterPro" id="IPR006696">
    <property type="entry name" value="DUF423"/>
</dbReference>
<keyword evidence="4 5" id="KW-0472">Membrane</keyword>
<dbReference type="GO" id="GO:0016020">
    <property type="term" value="C:membrane"/>
    <property type="evidence" value="ECO:0007669"/>
    <property type="project" value="UniProtKB-SubCell"/>
</dbReference>
<evidence type="ECO:0000313" key="6">
    <source>
        <dbReference type="EMBL" id="GAO49089.1"/>
    </source>
</evidence>
<evidence type="ECO:0008006" key="8">
    <source>
        <dbReference type="Google" id="ProtNLM"/>
    </source>
</evidence>
<dbReference type="AlphaFoldDB" id="A0A0E9NGW9"/>
<dbReference type="RefSeq" id="XP_019024060.1">
    <property type="nucleotide sequence ID" value="XM_019170981.1"/>
</dbReference>
<keyword evidence="3 5" id="KW-1133">Transmembrane helix</keyword>
<reference evidence="6 7" key="3">
    <citation type="journal article" date="2015" name="Genome Announc.">
        <title>Draft Genome Sequence of the Archiascomycetous Yeast Saitoella complicata.</title>
        <authorList>
            <person name="Yamauchi K."/>
            <person name="Kondo S."/>
            <person name="Hamamoto M."/>
            <person name="Takahashi Y."/>
            <person name="Ogura Y."/>
            <person name="Hayashi T."/>
            <person name="Nishida H."/>
        </authorList>
    </citation>
    <scope>NUCLEOTIDE SEQUENCE [LARGE SCALE GENOMIC DNA]</scope>
    <source>
        <strain evidence="6 7">NRRL Y-17804</strain>
    </source>
</reference>
<evidence type="ECO:0000256" key="5">
    <source>
        <dbReference type="SAM" id="Phobius"/>
    </source>
</evidence>
<reference evidence="6 7" key="2">
    <citation type="journal article" date="2014" name="J. Gen. Appl. Microbiol.">
        <title>The early diverging ascomycetous budding yeast Saitoella complicata has three histone deacetylases belonging to the Clr6, Hos2, and Rpd3 lineages.</title>
        <authorList>
            <person name="Nishida H."/>
            <person name="Matsumoto T."/>
            <person name="Kondo S."/>
            <person name="Hamamoto M."/>
            <person name="Yoshikawa H."/>
        </authorList>
    </citation>
    <scope>NUCLEOTIDE SEQUENCE [LARGE SCALE GENOMIC DNA]</scope>
    <source>
        <strain evidence="6 7">NRRL Y-17804</strain>
    </source>
</reference>
<accession>A0A0E9NGW9</accession>
<reference evidence="6 7" key="1">
    <citation type="journal article" date="2011" name="J. Gen. Appl. Microbiol.">
        <title>Draft genome sequencing of the enigmatic yeast Saitoella complicata.</title>
        <authorList>
            <person name="Nishida H."/>
            <person name="Hamamoto M."/>
            <person name="Sugiyama J."/>
        </authorList>
    </citation>
    <scope>NUCLEOTIDE SEQUENCE [LARGE SCALE GENOMIC DNA]</scope>
    <source>
        <strain evidence="6 7">NRRL Y-17804</strain>
    </source>
</reference>
<dbReference type="EMBL" id="BACD03000019">
    <property type="protein sequence ID" value="GAO49089.1"/>
    <property type="molecule type" value="Genomic_DNA"/>
</dbReference>
<proteinExistence type="predicted"/>
<feature type="transmembrane region" description="Helical" evidence="5">
    <location>
        <begin position="70"/>
        <end position="91"/>
    </location>
</feature>
<dbReference type="OMA" id="VEYQFYH"/>
<feature type="transmembrane region" description="Helical" evidence="5">
    <location>
        <begin position="103"/>
        <end position="125"/>
    </location>
</feature>
<keyword evidence="7" id="KW-1185">Reference proteome</keyword>
<evidence type="ECO:0000313" key="7">
    <source>
        <dbReference type="Proteomes" id="UP000033140"/>
    </source>
</evidence>
<keyword evidence="2 5" id="KW-0812">Transmembrane</keyword>
<comment type="caution">
    <text evidence="6">The sequence shown here is derived from an EMBL/GenBank/DDBJ whole genome shotgun (WGS) entry which is preliminary data.</text>
</comment>